<evidence type="ECO:0000313" key="9">
    <source>
        <dbReference type="Proteomes" id="UP000653565"/>
    </source>
</evidence>
<dbReference type="SUPFAM" id="SSF55770">
    <property type="entry name" value="Profilin (actin-binding protein)"/>
    <property type="match status" value="1"/>
</dbReference>
<evidence type="ECO:0000256" key="2">
    <source>
        <dbReference type="ARBA" id="ARBA00010058"/>
    </source>
</evidence>
<keyword evidence="5" id="KW-0206">Cytoskeleton</keyword>
<feature type="compositionally biased region" description="Polar residues" evidence="7">
    <location>
        <begin position="1"/>
        <end position="14"/>
    </location>
</feature>
<evidence type="ECO:0000256" key="7">
    <source>
        <dbReference type="SAM" id="MobiDB-lite"/>
    </source>
</evidence>
<gene>
    <name evidence="8" type="ORF">CNMCM6805_010025</name>
</gene>
<dbReference type="InterPro" id="IPR036140">
    <property type="entry name" value="PFN_sf"/>
</dbReference>
<evidence type="ECO:0000313" key="8">
    <source>
        <dbReference type="EMBL" id="KAF4232287.1"/>
    </source>
</evidence>
<evidence type="ECO:0000256" key="4">
    <source>
        <dbReference type="ARBA" id="ARBA00023203"/>
    </source>
</evidence>
<dbReference type="CDD" id="cd00148">
    <property type="entry name" value="PROF"/>
    <property type="match status" value="1"/>
</dbReference>
<evidence type="ECO:0000256" key="1">
    <source>
        <dbReference type="ARBA" id="ARBA00004245"/>
    </source>
</evidence>
<dbReference type="OrthoDB" id="421374at2759"/>
<dbReference type="PANTHER" id="PTHR11604">
    <property type="entry name" value="PROFILIN"/>
    <property type="match status" value="1"/>
</dbReference>
<evidence type="ECO:0000256" key="6">
    <source>
        <dbReference type="RuleBase" id="RU003909"/>
    </source>
</evidence>
<dbReference type="PRINTS" id="PR00392">
    <property type="entry name" value="PROFILIN"/>
</dbReference>
<evidence type="ECO:0000256" key="5">
    <source>
        <dbReference type="ARBA" id="ARBA00023212"/>
    </source>
</evidence>
<keyword evidence="9" id="KW-1185">Reference proteome</keyword>
<accession>A0A8H4GIG7</accession>
<dbReference type="AlphaFoldDB" id="A0A8H4GIG7"/>
<name>A0A8H4GIG7_9EURO</name>
<reference evidence="8" key="2">
    <citation type="submission" date="2020-04" db="EMBL/GenBank/DDBJ databases">
        <authorList>
            <person name="Santos R.A.C."/>
            <person name="Steenwyk J.L."/>
            <person name="Rivero-Menendez O."/>
            <person name="Mead M.E."/>
            <person name="Silva L.P."/>
            <person name="Bastos R.W."/>
            <person name="Alastruey-Izquierdo A."/>
            <person name="Goldman G.H."/>
            <person name="Rokas A."/>
        </authorList>
    </citation>
    <scope>NUCLEOTIDE SEQUENCE</scope>
    <source>
        <strain evidence="8">CNM-CM6805</strain>
    </source>
</reference>
<comment type="subcellular location">
    <subcellularLocation>
        <location evidence="1">Cytoplasm</location>
        <location evidence="1">Cytoskeleton</location>
    </subcellularLocation>
</comment>
<dbReference type="GO" id="GO:0005938">
    <property type="term" value="C:cell cortex"/>
    <property type="evidence" value="ECO:0007669"/>
    <property type="project" value="TreeGrafter"/>
</dbReference>
<dbReference type="EMBL" id="JAAAPX010000092">
    <property type="protein sequence ID" value="KAF4232287.1"/>
    <property type="molecule type" value="Genomic_DNA"/>
</dbReference>
<dbReference type="InterPro" id="IPR005455">
    <property type="entry name" value="PFN_euk"/>
</dbReference>
<organism evidence="8 9">
    <name type="scientific">Aspergillus fumigatiaffinis</name>
    <dbReference type="NCBI Taxonomy" id="340414"/>
    <lineage>
        <taxon>Eukaryota</taxon>
        <taxon>Fungi</taxon>
        <taxon>Dikarya</taxon>
        <taxon>Ascomycota</taxon>
        <taxon>Pezizomycotina</taxon>
        <taxon>Eurotiomycetes</taxon>
        <taxon>Eurotiomycetidae</taxon>
        <taxon>Eurotiales</taxon>
        <taxon>Aspergillaceae</taxon>
        <taxon>Aspergillus</taxon>
        <taxon>Aspergillus subgen. Fumigati</taxon>
    </lineage>
</organism>
<proteinExistence type="inferred from homology"/>
<sequence>MGQHSAVWQGTIHPTATPPSLHHQSSSSTISLTLAKSTSLMGSGQFDKAAILSYDFSDVEAQSPNFKISKEEIAGLKAAFDKPGSAFATGFVVGGDKFVAIKADDRSLYGKKGKEGIVVVKAVSCVMVAHHGEAVQTTNAATVVENLVDYINNPR</sequence>
<dbReference type="Pfam" id="PF00235">
    <property type="entry name" value="Profilin"/>
    <property type="match status" value="1"/>
</dbReference>
<feature type="region of interest" description="Disordered" evidence="7">
    <location>
        <begin position="1"/>
        <end position="24"/>
    </location>
</feature>
<evidence type="ECO:0000256" key="3">
    <source>
        <dbReference type="ARBA" id="ARBA00022490"/>
    </source>
</evidence>
<dbReference type="PANTHER" id="PTHR11604:SF0">
    <property type="entry name" value="PROFILIN"/>
    <property type="match status" value="1"/>
</dbReference>
<dbReference type="InterPro" id="IPR048278">
    <property type="entry name" value="PFN"/>
</dbReference>
<keyword evidence="4 6" id="KW-0009">Actin-binding</keyword>
<dbReference type="GO" id="GO:0005856">
    <property type="term" value="C:cytoskeleton"/>
    <property type="evidence" value="ECO:0007669"/>
    <property type="project" value="UniProtKB-SubCell"/>
</dbReference>
<dbReference type="Proteomes" id="UP000653565">
    <property type="component" value="Unassembled WGS sequence"/>
</dbReference>
<reference evidence="8" key="1">
    <citation type="journal article" date="2020" name="bioRxiv">
        <title>Genomic and phenotypic heterogeneity of clinical isolates of the human pathogens Aspergillus fumigatus, Aspergillus lentulus and Aspergillus fumigatiaffinis.</title>
        <authorList>
            <person name="dos Santos R.A.C."/>
            <person name="Steenwyk J.L."/>
            <person name="Rivero-Menendez O."/>
            <person name="Mead M.E."/>
            <person name="Silva L.P."/>
            <person name="Bastos R.W."/>
            <person name="Alastruey-Izquierdo A."/>
            <person name="Goldman G.H."/>
            <person name="Rokas A."/>
        </authorList>
    </citation>
    <scope>NUCLEOTIDE SEQUENCE</scope>
    <source>
        <strain evidence="8">CNM-CM6805</strain>
    </source>
</reference>
<comment type="caution">
    <text evidence="8">The sequence shown here is derived from an EMBL/GenBank/DDBJ whole genome shotgun (WGS) entry which is preliminary data.</text>
</comment>
<comment type="similarity">
    <text evidence="2 6">Belongs to the profilin family.</text>
</comment>
<dbReference type="SMART" id="SM00392">
    <property type="entry name" value="PROF"/>
    <property type="match status" value="1"/>
</dbReference>
<protein>
    <recommendedName>
        <fullName evidence="6">Profilin</fullName>
    </recommendedName>
</protein>
<dbReference type="Gene3D" id="3.30.450.30">
    <property type="entry name" value="Dynein light chain 2a, cytoplasmic"/>
    <property type="match status" value="1"/>
</dbReference>
<dbReference type="GO" id="GO:0003785">
    <property type="term" value="F:actin monomer binding"/>
    <property type="evidence" value="ECO:0007669"/>
    <property type="project" value="TreeGrafter"/>
</dbReference>
<keyword evidence="3" id="KW-0963">Cytoplasm</keyword>